<proteinExistence type="predicted"/>
<keyword evidence="1" id="KW-0812">Transmembrane</keyword>
<sequence length="107" mass="12401">MKWYEILLFISMFIIAVIIVYHIYKMTELDARSRGFKHPKLWGLFASGGQNGEGILLYLIGRRKYPSAMTEAQKSDMEKYKKNIGISLVFLIIVSIVFVCMIIFTEL</sequence>
<protein>
    <submittedName>
        <fullName evidence="2">Uncharacterized protein</fullName>
    </submittedName>
</protein>
<keyword evidence="1" id="KW-1133">Transmembrane helix</keyword>
<evidence type="ECO:0000313" key="2">
    <source>
        <dbReference type="EMBL" id="RHJ88262.1"/>
    </source>
</evidence>
<comment type="caution">
    <text evidence="2">The sequence shown here is derived from an EMBL/GenBank/DDBJ whole genome shotgun (WGS) entry which is preliminary data.</text>
</comment>
<feature type="transmembrane region" description="Helical" evidence="1">
    <location>
        <begin position="6"/>
        <end position="24"/>
    </location>
</feature>
<dbReference type="GeneID" id="83006136"/>
<name>A0A415E3Q9_9FIRM</name>
<dbReference type="EMBL" id="QRMS01000002">
    <property type="protein sequence ID" value="RHJ88262.1"/>
    <property type="molecule type" value="Genomic_DNA"/>
</dbReference>
<evidence type="ECO:0000256" key="1">
    <source>
        <dbReference type="SAM" id="Phobius"/>
    </source>
</evidence>
<dbReference type="OrthoDB" id="2237189at2"/>
<accession>A0A415E3Q9</accession>
<dbReference type="STRING" id="1776384.GCA_900086585_03849"/>
<gene>
    <name evidence="2" type="ORF">DW099_07570</name>
</gene>
<dbReference type="Proteomes" id="UP000284841">
    <property type="component" value="Unassembled WGS sequence"/>
</dbReference>
<dbReference type="AlphaFoldDB" id="A0A415E3Q9"/>
<evidence type="ECO:0000313" key="3">
    <source>
        <dbReference type="Proteomes" id="UP000284841"/>
    </source>
</evidence>
<feature type="transmembrane region" description="Helical" evidence="1">
    <location>
        <begin position="84"/>
        <end position="104"/>
    </location>
</feature>
<keyword evidence="1" id="KW-0472">Membrane</keyword>
<dbReference type="RefSeq" id="WP_067541949.1">
    <property type="nucleotide sequence ID" value="NZ_AP025567.1"/>
</dbReference>
<organism evidence="2 3">
    <name type="scientific">Emergencia timonensis</name>
    <dbReference type="NCBI Taxonomy" id="1776384"/>
    <lineage>
        <taxon>Bacteria</taxon>
        <taxon>Bacillati</taxon>
        <taxon>Bacillota</taxon>
        <taxon>Clostridia</taxon>
        <taxon>Peptostreptococcales</taxon>
        <taxon>Anaerovoracaceae</taxon>
        <taxon>Emergencia</taxon>
    </lineage>
</organism>
<reference evidence="2 3" key="1">
    <citation type="submission" date="2018-08" db="EMBL/GenBank/DDBJ databases">
        <title>A genome reference for cultivated species of the human gut microbiota.</title>
        <authorList>
            <person name="Zou Y."/>
            <person name="Xue W."/>
            <person name="Luo G."/>
        </authorList>
    </citation>
    <scope>NUCLEOTIDE SEQUENCE [LARGE SCALE GENOMIC DNA]</scope>
    <source>
        <strain evidence="2 3">AM07-24</strain>
    </source>
</reference>
<keyword evidence="3" id="KW-1185">Reference proteome</keyword>